<dbReference type="AlphaFoldDB" id="A0A927RMU5"/>
<dbReference type="RefSeq" id="WP_192753861.1">
    <property type="nucleotide sequence ID" value="NZ_BAABJL010000095.1"/>
</dbReference>
<dbReference type="InterPro" id="IPR020583">
    <property type="entry name" value="Inositol_monoP_metal-BS"/>
</dbReference>
<comment type="catalytic activity">
    <reaction evidence="7">
        <text>L-histidinol phosphate + H2O = L-histidinol + phosphate</text>
        <dbReference type="Rhea" id="RHEA:14465"/>
        <dbReference type="ChEBI" id="CHEBI:15377"/>
        <dbReference type="ChEBI" id="CHEBI:43474"/>
        <dbReference type="ChEBI" id="CHEBI:57699"/>
        <dbReference type="ChEBI" id="CHEBI:57980"/>
        <dbReference type="EC" id="3.1.3.15"/>
    </reaction>
</comment>
<accession>A0A927RMU5</accession>
<dbReference type="GO" id="GO:0006020">
    <property type="term" value="P:inositol metabolic process"/>
    <property type="evidence" value="ECO:0007669"/>
    <property type="project" value="TreeGrafter"/>
</dbReference>
<dbReference type="PANTHER" id="PTHR20854:SF4">
    <property type="entry name" value="INOSITOL-1-MONOPHOSPHATASE-RELATED"/>
    <property type="match status" value="1"/>
</dbReference>
<keyword evidence="4 9" id="KW-0479">Metal-binding</keyword>
<dbReference type="Gene3D" id="3.40.190.80">
    <property type="match status" value="1"/>
</dbReference>
<evidence type="ECO:0000256" key="3">
    <source>
        <dbReference type="ARBA" id="ARBA00004970"/>
    </source>
</evidence>
<evidence type="ECO:0000256" key="4">
    <source>
        <dbReference type="ARBA" id="ARBA00022723"/>
    </source>
</evidence>
<dbReference type="CDD" id="cd01639">
    <property type="entry name" value="IMPase"/>
    <property type="match status" value="1"/>
</dbReference>
<dbReference type="GO" id="GO:0008934">
    <property type="term" value="F:inositol monophosphate 1-phosphatase activity"/>
    <property type="evidence" value="ECO:0007669"/>
    <property type="project" value="InterPro"/>
</dbReference>
<gene>
    <name evidence="11" type="ORF">HEB94_007349</name>
</gene>
<evidence type="ECO:0000256" key="9">
    <source>
        <dbReference type="PIRSR" id="PIRSR600760-2"/>
    </source>
</evidence>
<evidence type="ECO:0000256" key="5">
    <source>
        <dbReference type="ARBA" id="ARBA00022801"/>
    </source>
</evidence>
<dbReference type="GO" id="GO:0004401">
    <property type="term" value="F:histidinol-phosphatase activity"/>
    <property type="evidence" value="ECO:0007669"/>
    <property type="project" value="UniProtKB-EC"/>
</dbReference>
<dbReference type="InterPro" id="IPR033942">
    <property type="entry name" value="IMPase"/>
</dbReference>
<dbReference type="Proteomes" id="UP000638648">
    <property type="component" value="Unassembled WGS sequence"/>
</dbReference>
<dbReference type="GO" id="GO:0046872">
    <property type="term" value="F:metal ion binding"/>
    <property type="evidence" value="ECO:0007669"/>
    <property type="project" value="UniProtKB-KW"/>
</dbReference>
<comment type="catalytic activity">
    <reaction evidence="1 10">
        <text>a myo-inositol phosphate + H2O = myo-inositol + phosphate</text>
        <dbReference type="Rhea" id="RHEA:24056"/>
        <dbReference type="ChEBI" id="CHEBI:15377"/>
        <dbReference type="ChEBI" id="CHEBI:17268"/>
        <dbReference type="ChEBI" id="CHEBI:43474"/>
        <dbReference type="ChEBI" id="CHEBI:84139"/>
        <dbReference type="EC" id="3.1.3.25"/>
    </reaction>
</comment>
<evidence type="ECO:0000256" key="6">
    <source>
        <dbReference type="ARBA" id="ARBA00022842"/>
    </source>
</evidence>
<evidence type="ECO:0000313" key="12">
    <source>
        <dbReference type="Proteomes" id="UP000638648"/>
    </source>
</evidence>
<keyword evidence="12" id="KW-1185">Reference proteome</keyword>
<evidence type="ECO:0000256" key="8">
    <source>
        <dbReference type="ARBA" id="ARBA00053547"/>
    </source>
</evidence>
<dbReference type="FunFam" id="3.30.540.10:FF:000003">
    <property type="entry name" value="Inositol-1-monophosphatase"/>
    <property type="match status" value="1"/>
</dbReference>
<proteinExistence type="inferred from homology"/>
<feature type="binding site" evidence="9">
    <location>
        <position position="223"/>
    </location>
    <ligand>
        <name>Mg(2+)</name>
        <dbReference type="ChEBI" id="CHEBI:18420"/>
        <label>1</label>
        <note>catalytic</note>
    </ligand>
</feature>
<name>A0A927RMU5_9ACTN</name>
<sequence>MDVGSPSGPDVDVDELLALAERTAREAAELLLSGRRTSVITVDHTKSTPTDVVTAMDTAAEELIRDRLSSARPDDTILGEEGGSVPGDSGVRWIVDPLDGTVNYLYGLPAYAVSIAAEVDGEVVAGAVTCPPTGEMWTARRGKGAWLDGTPLRVNPVSELDQALVGTGFWYDAGLRARQAELLRHVLPRVRDVRRIGSASLDLCAVATGRLDAFYETGLHPWDWSAGILVAEEAGARAGGLPGRPPERRLTVTAAPDIFDALRDLVLTHGIEVVESPVVAGEPVRPER</sequence>
<feature type="binding site" evidence="9">
    <location>
        <position position="99"/>
    </location>
    <ligand>
        <name>Mg(2+)</name>
        <dbReference type="ChEBI" id="CHEBI:18420"/>
        <label>1</label>
        <note>catalytic</note>
    </ligand>
</feature>
<keyword evidence="5 10" id="KW-0378">Hydrolase</keyword>
<dbReference type="SUPFAM" id="SSF56655">
    <property type="entry name" value="Carbohydrate phosphatase"/>
    <property type="match status" value="1"/>
</dbReference>
<reference evidence="11" key="1">
    <citation type="submission" date="2020-10" db="EMBL/GenBank/DDBJ databases">
        <title>Sequencing the genomes of 1000 actinobacteria strains.</title>
        <authorList>
            <person name="Klenk H.-P."/>
        </authorList>
    </citation>
    <scope>NUCLEOTIDE SEQUENCE</scope>
    <source>
        <strain evidence="11">DSM 45354</strain>
    </source>
</reference>
<comment type="similarity">
    <text evidence="10">Belongs to the inositol monophosphatase superfamily.</text>
</comment>
<dbReference type="EC" id="3.1.3.25" evidence="10"/>
<feature type="binding site" evidence="9">
    <location>
        <position position="98"/>
    </location>
    <ligand>
        <name>Mg(2+)</name>
        <dbReference type="ChEBI" id="CHEBI:18420"/>
        <label>1</label>
        <note>catalytic</note>
    </ligand>
</feature>
<dbReference type="Gene3D" id="3.30.540.10">
    <property type="entry name" value="Fructose-1,6-Bisphosphatase, subunit A, domain 1"/>
    <property type="match status" value="1"/>
</dbReference>
<organism evidence="11 12">
    <name type="scientific">Actinopolymorpha pittospori</name>
    <dbReference type="NCBI Taxonomy" id="648752"/>
    <lineage>
        <taxon>Bacteria</taxon>
        <taxon>Bacillati</taxon>
        <taxon>Actinomycetota</taxon>
        <taxon>Actinomycetes</taxon>
        <taxon>Propionibacteriales</taxon>
        <taxon>Actinopolymorphaceae</taxon>
        <taxon>Actinopolymorpha</taxon>
    </lineage>
</organism>
<comment type="caution">
    <text evidence="11">The sequence shown here is derived from an EMBL/GenBank/DDBJ whole genome shotgun (WGS) entry which is preliminary data.</text>
</comment>
<dbReference type="PANTHER" id="PTHR20854">
    <property type="entry name" value="INOSITOL MONOPHOSPHATASE"/>
    <property type="match status" value="1"/>
</dbReference>
<dbReference type="EMBL" id="JADBEM010000001">
    <property type="protein sequence ID" value="MBE1610501.1"/>
    <property type="molecule type" value="Genomic_DNA"/>
</dbReference>
<comment type="cofactor">
    <cofactor evidence="2 9 10">
        <name>Mg(2+)</name>
        <dbReference type="ChEBI" id="CHEBI:18420"/>
    </cofactor>
</comment>
<comment type="function">
    <text evidence="8">Catalyzes the dephosphorylation of histidinol-phosphate to histidinol, the direct precursor of histidine.</text>
</comment>
<protein>
    <recommendedName>
        <fullName evidence="10">Inositol-1-monophosphatase</fullName>
        <ecNumber evidence="10">3.1.3.25</ecNumber>
    </recommendedName>
</protein>
<dbReference type="Pfam" id="PF00459">
    <property type="entry name" value="Inositol_P"/>
    <property type="match status" value="1"/>
</dbReference>
<dbReference type="GO" id="GO:0007165">
    <property type="term" value="P:signal transduction"/>
    <property type="evidence" value="ECO:0007669"/>
    <property type="project" value="TreeGrafter"/>
</dbReference>
<evidence type="ECO:0000256" key="2">
    <source>
        <dbReference type="ARBA" id="ARBA00001946"/>
    </source>
</evidence>
<evidence type="ECO:0000256" key="7">
    <source>
        <dbReference type="ARBA" id="ARBA00049158"/>
    </source>
</evidence>
<evidence type="ECO:0000256" key="1">
    <source>
        <dbReference type="ARBA" id="ARBA00001033"/>
    </source>
</evidence>
<evidence type="ECO:0000313" key="11">
    <source>
        <dbReference type="EMBL" id="MBE1610501.1"/>
    </source>
</evidence>
<dbReference type="InterPro" id="IPR000760">
    <property type="entry name" value="Inositol_monophosphatase-like"/>
</dbReference>
<dbReference type="PRINTS" id="PR00377">
    <property type="entry name" value="IMPHPHTASES"/>
</dbReference>
<dbReference type="PROSITE" id="PS00629">
    <property type="entry name" value="IMP_1"/>
    <property type="match status" value="1"/>
</dbReference>
<feature type="binding site" evidence="9">
    <location>
        <position position="96"/>
    </location>
    <ligand>
        <name>Mg(2+)</name>
        <dbReference type="ChEBI" id="CHEBI:18420"/>
        <label>1</label>
        <note>catalytic</note>
    </ligand>
</feature>
<feature type="binding site" evidence="9">
    <location>
        <position position="80"/>
    </location>
    <ligand>
        <name>Mg(2+)</name>
        <dbReference type="ChEBI" id="CHEBI:18420"/>
        <label>1</label>
        <note>catalytic</note>
    </ligand>
</feature>
<keyword evidence="6 9" id="KW-0460">Magnesium</keyword>
<comment type="pathway">
    <text evidence="3">Amino-acid biosynthesis; L-histidine biosynthesis; L-histidine from 5-phospho-alpha-D-ribose 1-diphosphate: step 8/9.</text>
</comment>
<evidence type="ECO:0000256" key="10">
    <source>
        <dbReference type="RuleBase" id="RU364068"/>
    </source>
</evidence>